<feature type="compositionally biased region" description="Pro residues" evidence="1">
    <location>
        <begin position="1825"/>
        <end position="1834"/>
    </location>
</feature>
<feature type="region of interest" description="Disordered" evidence="1">
    <location>
        <begin position="1"/>
        <end position="92"/>
    </location>
</feature>
<accession>A0AAV1NA33</accession>
<feature type="compositionally biased region" description="Basic and acidic residues" evidence="1">
    <location>
        <begin position="1123"/>
        <end position="1132"/>
    </location>
</feature>
<feature type="compositionally biased region" description="Basic and acidic residues" evidence="1">
    <location>
        <begin position="1852"/>
        <end position="1870"/>
    </location>
</feature>
<feature type="compositionally biased region" description="Basic and acidic residues" evidence="1">
    <location>
        <begin position="245"/>
        <end position="272"/>
    </location>
</feature>
<gene>
    <name evidence="2" type="ORF">FSCOSCO3_A007519</name>
</gene>
<feature type="compositionally biased region" description="Polar residues" evidence="1">
    <location>
        <begin position="872"/>
        <end position="883"/>
    </location>
</feature>
<feature type="compositionally biased region" description="Polar residues" evidence="1">
    <location>
        <begin position="1292"/>
        <end position="1330"/>
    </location>
</feature>
<sequence length="1913" mass="212045">MCSKETREAPGTDHVPTTVAAPARFDSKPTFRQSYAKPELVNGDVRRENRFVRAPPRLSSQPIRRPGERPQRPAIINPEDLKDLDELDHDCEDGWAGLHEEVDYSEKLKFSDDEEEHSSDKNKMWTEWERERERENQSSLSSGEASYPQEGPEESYSYQHHHHEPPRKTNGRYLSTDTQAMQKNQGEPLTDQEDHQRQSQTQVPARAKYVSPELSEAVERARRRREEEERRAREERLAACAAKLKKLDEKFGKTERQMSRTEEGQKDGEVKEAPLSPNREQSKAHLENWQYSTKDGSECPPDNSPGHSYHEEPSFSNYRGSGDDGQEPSSPSEDYSGRHPSKPIPPRFQKQPQHQQQEQVYKMQHWQQSGHPAPSGSSHTQRGYYPPHVLGFDPRWMMMPPFMDPRMAQGRSPVDYYPGAVHSTAGMMKPMMHQDHLNSPGSDEGCHPNLHQERRAPSTEPYPMWNQDGYPLRSFTPPYQRQHESSESGQPDDRGDMACSQQDSYEERASECLSHPQDDLPHHAYQSRGPDREHHDQGLLTTAQSHSQHHADNEYPKQDSRDKHLKDGPQSHDETLDAPKDNWKRDGGQKLDGGLSNAQSQWSEPSSGSSSSVGQPSETIGRTLTRRTGPIKKPVLKALKVEEKENEKPKPEPEEKPVPYRLEKEVLTNVYDLKKDNQPAINRRSASPVIEKQPEERQRQSPAPTKTDRPLSSQSDDSPKESTWDSGKSQSPRDNQENREPQAPRRNNWIFIDEEQAFGAVRGTGRGRSRGFREFSSRGGTRGGRGGDNIRGAYNNSGTQRTGRGRAPPRDLVKVEEFQRGKPRRRNVSETLSEASEYEELPKRRRQKGSENGDGYTESGEVRKADRDSWRSNKVYTDEQANNDAREKAKASRGRMLPPRLNTTGSYSRGFGGSRDISTWRGRGPQFSSNGGPMQENGYGPGAETVYTRRPPLERDTLKYPAKLSGSFMENGTEDREGEYYFDNDNPDRQALRRRRPPRQDKPPRFRRLQQEREPGSNQWTSDEYINGDVANPWPGRPKSTGDDNWPSGHYSAGRTNQHGQAEEWETGSDNSDFSDWREKRGGSGGTATQGHGDIPSDSGHSEPGSVEKRELSKRSFSSQRPLVERQNRKGEPSLLEASKMTRTSDNPPTSSNRNDSWQNGGTTCKSRSPDESGPVYSLEQPEDREPSEPSGKKLDKELKPGPVKTDIGEPLSQYELSSYPIEGDAGVPVSNPDGYQDALNKKQRRPQEDERRRKEQGAAVPVKNRTITSKIPPRFAKKQGSMSIEQPEEALSSNNLGTEIWETNSSALSVQSSGGDSWTKQVSYTGSEPNSEDSDAGPEQSKEQHKPGPIGNERSLKHRKGSEGVDRLEGGPITPVNGVDLHVDTVLPVPPIEFGVSAKDSDFSLPPGSTPVPVSNPVNKLQEALATNTALNQSITMLRSNHLQPAINLNPISFPSADLTLKMESARKAWENSQSLPEQGSPGGVASGVQPPCSVGSSSGVSYSSFGGVSMPMPVASVAPSMSMQGNHIPPLYLDGHVFPSQPRLVPPNMTQQQTYQQAAAAQQIPISLHTSLQAQAQLGLRGGLPVSQSQEMFNSIPPFRSQVYMHPNLSQPSPMVLSGGAPLKGPYSAFPGMQPSDMVKTQSGSHYQPMNGSQQLVYDSQMNQGPGMGSSQLMDSQLIQVTMPLPGSQLRYGSAQQHLILPQSIQLQQGQNLSVGAPRRMLPPGSQSAVMTGREGSQMEMKGFQFSDKPNHSPGMSGGSYRPGSASPSGKPPGPVGPLPTHFAQQVPPAQGSMVMHMRPPTTGPFPNPIQRPVMQVNKPVIIRPPPYPNPIRDPSHSTPPSAPEPPVKGPEDGMKSKTMRDVRKAVGEGKTPSGGMTSKLQEPLPSTGQAKPARTGAIKPQAVKVEEGKA</sequence>
<feature type="compositionally biased region" description="Basic and acidic residues" evidence="1">
    <location>
        <begin position="217"/>
        <end position="237"/>
    </location>
</feature>
<feature type="compositionally biased region" description="Low complexity" evidence="1">
    <location>
        <begin position="600"/>
        <end position="618"/>
    </location>
</feature>
<evidence type="ECO:0000313" key="2">
    <source>
        <dbReference type="EMBL" id="CAK6955958.1"/>
    </source>
</evidence>
<protein>
    <submittedName>
        <fullName evidence="2">Protein PRRC2B isoform X1</fullName>
    </submittedName>
</protein>
<feature type="region of interest" description="Disordered" evidence="1">
    <location>
        <begin position="1717"/>
        <end position="1788"/>
    </location>
</feature>
<feature type="compositionally biased region" description="Low complexity" evidence="1">
    <location>
        <begin position="349"/>
        <end position="359"/>
    </location>
</feature>
<feature type="compositionally biased region" description="Basic and acidic residues" evidence="1">
    <location>
        <begin position="1246"/>
        <end position="1257"/>
    </location>
</feature>
<feature type="region of interest" description="Disordered" evidence="1">
    <location>
        <begin position="1823"/>
        <end position="1913"/>
    </location>
</feature>
<feature type="region of interest" description="Disordered" evidence="1">
    <location>
        <begin position="431"/>
        <end position="1378"/>
    </location>
</feature>
<organism evidence="2 3">
    <name type="scientific">Scomber scombrus</name>
    <name type="common">Atlantic mackerel</name>
    <name type="synonym">Scomber vernalis</name>
    <dbReference type="NCBI Taxonomy" id="13677"/>
    <lineage>
        <taxon>Eukaryota</taxon>
        <taxon>Metazoa</taxon>
        <taxon>Chordata</taxon>
        <taxon>Craniata</taxon>
        <taxon>Vertebrata</taxon>
        <taxon>Euteleostomi</taxon>
        <taxon>Actinopterygii</taxon>
        <taxon>Neopterygii</taxon>
        <taxon>Teleostei</taxon>
        <taxon>Neoteleostei</taxon>
        <taxon>Acanthomorphata</taxon>
        <taxon>Pelagiaria</taxon>
        <taxon>Scombriformes</taxon>
        <taxon>Scombridae</taxon>
        <taxon>Scomber</taxon>
    </lineage>
</organism>
<keyword evidence="3" id="KW-1185">Reference proteome</keyword>
<dbReference type="GO" id="GO:0030154">
    <property type="term" value="P:cell differentiation"/>
    <property type="evidence" value="ECO:0007669"/>
    <property type="project" value="TreeGrafter"/>
</dbReference>
<feature type="compositionally biased region" description="Polar residues" evidence="1">
    <location>
        <begin position="1877"/>
        <end position="1892"/>
    </location>
</feature>
<feature type="compositionally biased region" description="Polar residues" evidence="1">
    <location>
        <begin position="724"/>
        <end position="733"/>
    </location>
</feature>
<comment type="caution">
    <text evidence="2">The sequence shown here is derived from an EMBL/GenBank/DDBJ whole genome shotgun (WGS) entry which is preliminary data.</text>
</comment>
<feature type="compositionally biased region" description="Basic and acidic residues" evidence="1">
    <location>
        <begin position="998"/>
        <end position="1015"/>
    </location>
</feature>
<feature type="compositionally biased region" description="Polar residues" evidence="1">
    <location>
        <begin position="172"/>
        <end position="187"/>
    </location>
</feature>
<feature type="compositionally biased region" description="Basic and acidic residues" evidence="1">
    <location>
        <begin position="444"/>
        <end position="457"/>
    </location>
</feature>
<feature type="compositionally biased region" description="Basic and acidic residues" evidence="1">
    <location>
        <begin position="481"/>
        <end position="496"/>
    </location>
</feature>
<feature type="compositionally biased region" description="Gly residues" evidence="1">
    <location>
        <begin position="780"/>
        <end position="789"/>
    </location>
</feature>
<dbReference type="PANTHER" id="PTHR14038">
    <property type="entry name" value="BAT2 HLA-B-ASSOCIATED TRANSCRIPT 2"/>
    <property type="match status" value="1"/>
</dbReference>
<feature type="compositionally biased region" description="Polar residues" evidence="1">
    <location>
        <begin position="1141"/>
        <end position="1167"/>
    </location>
</feature>
<feature type="compositionally biased region" description="Basic and acidic residues" evidence="1">
    <location>
        <begin position="505"/>
        <end position="522"/>
    </location>
</feature>
<feature type="compositionally biased region" description="Basic and acidic residues" evidence="1">
    <location>
        <begin position="1"/>
        <end position="11"/>
    </location>
</feature>
<feature type="compositionally biased region" description="Basic and acidic residues" evidence="1">
    <location>
        <begin position="860"/>
        <end position="871"/>
    </location>
</feature>
<dbReference type="InterPro" id="IPR033184">
    <property type="entry name" value="PRRC2"/>
</dbReference>
<dbReference type="EMBL" id="CAWUFR010000023">
    <property type="protein sequence ID" value="CAK6955958.1"/>
    <property type="molecule type" value="Genomic_DNA"/>
</dbReference>
<feature type="region of interest" description="Disordered" evidence="1">
    <location>
        <begin position="108"/>
        <end position="386"/>
    </location>
</feature>
<feature type="compositionally biased region" description="Acidic residues" evidence="1">
    <location>
        <begin position="82"/>
        <end position="92"/>
    </location>
</feature>
<proteinExistence type="predicted"/>
<feature type="compositionally biased region" description="Basic and acidic residues" evidence="1">
    <location>
        <begin position="549"/>
        <end position="589"/>
    </location>
</feature>
<feature type="compositionally biased region" description="Basic and acidic residues" evidence="1">
    <location>
        <begin position="118"/>
        <end position="136"/>
    </location>
</feature>
<feature type="compositionally biased region" description="Polar residues" evidence="1">
    <location>
        <begin position="700"/>
        <end position="716"/>
    </location>
</feature>
<dbReference type="PANTHER" id="PTHR14038:SF4">
    <property type="entry name" value="PROTEIN PRRC2B"/>
    <property type="match status" value="1"/>
</dbReference>
<feature type="compositionally biased region" description="Basic and acidic residues" evidence="1">
    <location>
        <begin position="1182"/>
        <end position="1200"/>
    </location>
</feature>
<feature type="compositionally biased region" description="Polar residues" evidence="1">
    <location>
        <begin position="365"/>
        <end position="381"/>
    </location>
</feature>
<dbReference type="Proteomes" id="UP001314229">
    <property type="component" value="Unassembled WGS sequence"/>
</dbReference>
<name>A0AAV1NA33_SCOSC</name>
<feature type="compositionally biased region" description="Basic and acidic residues" evidence="1">
    <location>
        <begin position="639"/>
        <end position="677"/>
    </location>
</feature>
<reference evidence="2 3" key="1">
    <citation type="submission" date="2024-01" db="EMBL/GenBank/DDBJ databases">
        <authorList>
            <person name="Alioto T."/>
            <person name="Alioto T."/>
            <person name="Gomez Garrido J."/>
        </authorList>
    </citation>
    <scope>NUCLEOTIDE SEQUENCE [LARGE SCALE GENOMIC DNA]</scope>
</reference>
<evidence type="ECO:0000313" key="3">
    <source>
        <dbReference type="Proteomes" id="UP001314229"/>
    </source>
</evidence>
<evidence type="ECO:0000256" key="1">
    <source>
        <dbReference type="SAM" id="MobiDB-lite"/>
    </source>
</evidence>
<feature type="compositionally biased region" description="Basic and acidic residues" evidence="1">
    <location>
        <begin position="734"/>
        <end position="743"/>
    </location>
</feature>
<feature type="region of interest" description="Disordered" evidence="1">
    <location>
        <begin position="1471"/>
        <end position="1493"/>
    </location>
</feature>
<feature type="compositionally biased region" description="Basic and acidic residues" evidence="1">
    <location>
        <begin position="808"/>
        <end position="820"/>
    </location>
</feature>